<protein>
    <submittedName>
        <fullName evidence="1">Uncharacterized protein</fullName>
    </submittedName>
</protein>
<dbReference type="Proteomes" id="UP001218218">
    <property type="component" value="Unassembled WGS sequence"/>
</dbReference>
<keyword evidence="2" id="KW-1185">Reference proteome</keyword>
<evidence type="ECO:0000313" key="2">
    <source>
        <dbReference type="Proteomes" id="UP001218218"/>
    </source>
</evidence>
<name>A0AAD7AGW4_9AGAR</name>
<reference evidence="1" key="1">
    <citation type="submission" date="2023-03" db="EMBL/GenBank/DDBJ databases">
        <title>Massive genome expansion in bonnet fungi (Mycena s.s.) driven by repeated elements and novel gene families across ecological guilds.</title>
        <authorList>
            <consortium name="Lawrence Berkeley National Laboratory"/>
            <person name="Harder C.B."/>
            <person name="Miyauchi S."/>
            <person name="Viragh M."/>
            <person name="Kuo A."/>
            <person name="Thoen E."/>
            <person name="Andreopoulos B."/>
            <person name="Lu D."/>
            <person name="Skrede I."/>
            <person name="Drula E."/>
            <person name="Henrissat B."/>
            <person name="Morin E."/>
            <person name="Kohler A."/>
            <person name="Barry K."/>
            <person name="LaButti K."/>
            <person name="Morin E."/>
            <person name="Salamov A."/>
            <person name="Lipzen A."/>
            <person name="Mereny Z."/>
            <person name="Hegedus B."/>
            <person name="Baldrian P."/>
            <person name="Stursova M."/>
            <person name="Weitz H."/>
            <person name="Taylor A."/>
            <person name="Grigoriev I.V."/>
            <person name="Nagy L.G."/>
            <person name="Martin F."/>
            <person name="Kauserud H."/>
        </authorList>
    </citation>
    <scope>NUCLEOTIDE SEQUENCE</scope>
    <source>
        <strain evidence="1">CBHHK002</strain>
    </source>
</reference>
<gene>
    <name evidence="1" type="ORF">DFH08DRAFT_1043400</name>
</gene>
<comment type="caution">
    <text evidence="1">The sequence shown here is derived from an EMBL/GenBank/DDBJ whole genome shotgun (WGS) entry which is preliminary data.</text>
</comment>
<dbReference type="EMBL" id="JARIHO010000007">
    <property type="protein sequence ID" value="KAJ7358382.1"/>
    <property type="molecule type" value="Genomic_DNA"/>
</dbReference>
<proteinExistence type="predicted"/>
<organism evidence="1 2">
    <name type="scientific">Mycena albidolilacea</name>
    <dbReference type="NCBI Taxonomy" id="1033008"/>
    <lineage>
        <taxon>Eukaryota</taxon>
        <taxon>Fungi</taxon>
        <taxon>Dikarya</taxon>
        <taxon>Basidiomycota</taxon>
        <taxon>Agaricomycotina</taxon>
        <taxon>Agaricomycetes</taxon>
        <taxon>Agaricomycetidae</taxon>
        <taxon>Agaricales</taxon>
        <taxon>Marasmiineae</taxon>
        <taxon>Mycenaceae</taxon>
        <taxon>Mycena</taxon>
    </lineage>
</organism>
<dbReference type="AlphaFoldDB" id="A0AAD7AGW4"/>
<evidence type="ECO:0000313" key="1">
    <source>
        <dbReference type="EMBL" id="KAJ7358382.1"/>
    </source>
</evidence>
<sequence>MWHKFELDQAREVGQRYIHAVNTLADDTHVIVTVNPELAALTLEASWIMVATTFAVVHVITNKWKLLVWLNGLDRRTVIGRVWSNRATREAFVLVWNGIFEAIQTITGQSLNFKVFSKSSSLLGVLGDSEGAQAQALGDVIILRRLNLKAVDGVATVDVDTILMFVWKTCLVHFKRGVFALETYMDSLEFQYLLSFLYLETDADIQEYYTFNFAVNPKTPN</sequence>
<accession>A0AAD7AGW4</accession>